<name>A0A1H7QSN9_9SPHI</name>
<accession>A0A1H7QSN9</accession>
<dbReference type="AlphaFoldDB" id="A0A1H7QSN9"/>
<dbReference type="RefSeq" id="WP_090606608.1">
    <property type="nucleotide sequence ID" value="NZ_FNZR01000006.1"/>
</dbReference>
<feature type="signal peptide" evidence="1">
    <location>
        <begin position="1"/>
        <end position="21"/>
    </location>
</feature>
<feature type="chain" id="PRO_5011657154" evidence="1">
    <location>
        <begin position="22"/>
        <end position="336"/>
    </location>
</feature>
<dbReference type="NCBIfam" id="TIGR03519">
    <property type="entry name" value="T9SS_PorP_fam"/>
    <property type="match status" value="1"/>
</dbReference>
<evidence type="ECO:0000313" key="2">
    <source>
        <dbReference type="EMBL" id="SEL50645.1"/>
    </source>
</evidence>
<sequence length="336" mass="36630">MCFRSTNLATLLLCISAAAWAQQRPQYTQYIFNGLLANPAVAGIERYVDVKLGARSQWQGVEGAPQTAYLSAHMPIGANRIQDGATSFSEGGHNPYGRNFSRHYRASEPHHGAGVVLQHDRAGQFTRTDALLAYAYHLRIAETINLAAGVNAGVSQVRLDIAGINTGVPGDPALANYADSRLTPDLGFGLWLYSARFFVGLSAQQLLGNPLAFSNNAQQIGGYQQLFLMAGYKLHVSSDMAVVPSVLLKRTAGMPMVGDYNVKLAFRDRLWLGGGYRNHESFSAMAGFNISALFNLSYSYDFSTGPVRTLAHGSHEIVLGILLNNRFKVYCPQVMF</sequence>
<dbReference type="InterPro" id="IPR019861">
    <property type="entry name" value="PorP/SprF_Bacteroidetes"/>
</dbReference>
<protein>
    <submittedName>
        <fullName evidence="2">Type IX secretion system membrane protein, PorP/SprF family</fullName>
    </submittedName>
</protein>
<dbReference type="Proteomes" id="UP000198916">
    <property type="component" value="Unassembled WGS sequence"/>
</dbReference>
<keyword evidence="3" id="KW-1185">Reference proteome</keyword>
<evidence type="ECO:0000313" key="3">
    <source>
        <dbReference type="Proteomes" id="UP000198916"/>
    </source>
</evidence>
<dbReference type="EMBL" id="FNZR01000006">
    <property type="protein sequence ID" value="SEL50645.1"/>
    <property type="molecule type" value="Genomic_DNA"/>
</dbReference>
<evidence type="ECO:0000256" key="1">
    <source>
        <dbReference type="SAM" id="SignalP"/>
    </source>
</evidence>
<keyword evidence="1" id="KW-0732">Signal</keyword>
<dbReference type="OrthoDB" id="1493187at2"/>
<reference evidence="3" key="1">
    <citation type="submission" date="2016-10" db="EMBL/GenBank/DDBJ databases">
        <authorList>
            <person name="Varghese N."/>
            <person name="Submissions S."/>
        </authorList>
    </citation>
    <scope>NUCLEOTIDE SEQUENCE [LARGE SCALE GENOMIC DNA]</scope>
    <source>
        <strain evidence="3">Jip14</strain>
    </source>
</reference>
<dbReference type="Pfam" id="PF11751">
    <property type="entry name" value="PorP_SprF"/>
    <property type="match status" value="1"/>
</dbReference>
<dbReference type="STRING" id="332977.SAMN05421740_10674"/>
<proteinExistence type="predicted"/>
<gene>
    <name evidence="2" type="ORF">SAMN05421740_10674</name>
</gene>
<organism evidence="2 3">
    <name type="scientific">Parapedobacter koreensis</name>
    <dbReference type="NCBI Taxonomy" id="332977"/>
    <lineage>
        <taxon>Bacteria</taxon>
        <taxon>Pseudomonadati</taxon>
        <taxon>Bacteroidota</taxon>
        <taxon>Sphingobacteriia</taxon>
        <taxon>Sphingobacteriales</taxon>
        <taxon>Sphingobacteriaceae</taxon>
        <taxon>Parapedobacter</taxon>
    </lineage>
</organism>